<accession>A0A1Y1ZEK7</accession>
<keyword evidence="3" id="KW-1185">Reference proteome</keyword>
<proteinExistence type="predicted"/>
<dbReference type="Proteomes" id="UP000193144">
    <property type="component" value="Unassembled WGS sequence"/>
</dbReference>
<evidence type="ECO:0000313" key="3">
    <source>
        <dbReference type="Proteomes" id="UP000193144"/>
    </source>
</evidence>
<feature type="region of interest" description="Disordered" evidence="1">
    <location>
        <begin position="702"/>
        <end position="742"/>
    </location>
</feature>
<name>A0A1Y1ZEK7_9PLEO</name>
<dbReference type="OrthoDB" id="3029913at2759"/>
<dbReference type="AlphaFoldDB" id="A0A1Y1ZEK7"/>
<protein>
    <submittedName>
        <fullName evidence="2">Uncharacterized protein</fullName>
    </submittedName>
</protein>
<organism evidence="2 3">
    <name type="scientific">Clohesyomyces aquaticus</name>
    <dbReference type="NCBI Taxonomy" id="1231657"/>
    <lineage>
        <taxon>Eukaryota</taxon>
        <taxon>Fungi</taxon>
        <taxon>Dikarya</taxon>
        <taxon>Ascomycota</taxon>
        <taxon>Pezizomycotina</taxon>
        <taxon>Dothideomycetes</taxon>
        <taxon>Pleosporomycetidae</taxon>
        <taxon>Pleosporales</taxon>
        <taxon>Lindgomycetaceae</taxon>
        <taxon>Clohesyomyces</taxon>
    </lineage>
</organism>
<gene>
    <name evidence="2" type="ORF">BCR34DRAFT_603462</name>
</gene>
<evidence type="ECO:0000313" key="2">
    <source>
        <dbReference type="EMBL" id="ORY08604.1"/>
    </source>
</evidence>
<sequence>MSARILPQKHYRRLVDTVAGNPPEPPRLGPNEVQLFSYYKPGLSASRYAITARQVITTQSTENQKKQILELYNRKVDDDNIVSQVFNVITPQFSLDPKLVNSIYPPHGHQDEGRILPHIVLNDPHFPWERSVDENYKESLDPDFDGYNGNKIDKNGNPTTNKNSMVYRSMVPWVALLVFDPEELRIPSSDEANELGIPSRNFISGGMTDRQESMNVQPASGSFNMTVSEYFQEIPATNRMRFESGTESSEFSRLTESTEDIEVIFPKRELIESLFDDVESYKYFAHVRNVNTLGKVLALADASFAAALMRFRSYIHALSASQTRKELNGVAPKASLLSNVASTINCMAGLEQGNAANPKRVFAVPERRLAPVDLDHPLVSTSYSKKVAQNVGFSASSGEGVYNEFNDPNNPDWAIIHSWISEKLYLSEIPAHILIPDPSFLPEESLRFFFIDDTWMDCLIDGALSIANHLERDDDRTRVEIKRAYNKYLETPVVEGIKPQIPCFGFFLRSEIVQVMPDIRIEVTWNSQDNRQSVCRYIRPDDHSIMCLLDRWPNELEEITLSQPPHQQRFSLGLSANMKDSEHVSIEAITFPLFTQNPQARERLDDETLVPRGQTPQEIPEAWYDSETRLVNASRMAADINRRLQTAPDKLTGAAYVDYVPTSCELAMELNDPSYFFKIHPPEKIEDRQQIRQLWVPAASALGDSPISDPGEERPDFSKPIGPTPPPPKHPPASQKPSSIPQADRNSLSHFVFKDSSLIAADSKTLLETSTPTSCFTLQVWADYKGPPTTYPKENKFDASDYLPTENPFLFDLIFCIRKIPTKARADYKLREILINIPHTGAKKDIEPLLEEDYDGPGARVLANQRFTATLNRTKEYLQVRLIPRSALKHPTMVINDRRTSEISFRFAEANVAPVRNPTFVGIHGRVEREGGLGVVKVEYYERYEVAGTVFSALPVPGKTFLVKRPKVEE</sequence>
<feature type="compositionally biased region" description="Pro residues" evidence="1">
    <location>
        <begin position="722"/>
        <end position="731"/>
    </location>
</feature>
<reference evidence="2 3" key="1">
    <citation type="submission" date="2016-07" db="EMBL/GenBank/DDBJ databases">
        <title>Pervasive Adenine N6-methylation of Active Genes in Fungi.</title>
        <authorList>
            <consortium name="DOE Joint Genome Institute"/>
            <person name="Mondo S.J."/>
            <person name="Dannebaum R.O."/>
            <person name="Kuo R.C."/>
            <person name="Labutti K."/>
            <person name="Haridas S."/>
            <person name="Kuo A."/>
            <person name="Salamov A."/>
            <person name="Ahrendt S.R."/>
            <person name="Lipzen A."/>
            <person name="Sullivan W."/>
            <person name="Andreopoulos W.B."/>
            <person name="Clum A."/>
            <person name="Lindquist E."/>
            <person name="Daum C."/>
            <person name="Ramamoorthy G.K."/>
            <person name="Gryganskyi A."/>
            <person name="Culley D."/>
            <person name="Magnuson J.K."/>
            <person name="James T.Y."/>
            <person name="O'Malley M.A."/>
            <person name="Stajich J.E."/>
            <person name="Spatafora J.W."/>
            <person name="Visel A."/>
            <person name="Grigoriev I.V."/>
        </authorList>
    </citation>
    <scope>NUCLEOTIDE SEQUENCE [LARGE SCALE GENOMIC DNA]</scope>
    <source>
        <strain evidence="2 3">CBS 115471</strain>
    </source>
</reference>
<dbReference type="STRING" id="1231657.A0A1Y1ZEK7"/>
<comment type="caution">
    <text evidence="2">The sequence shown here is derived from an EMBL/GenBank/DDBJ whole genome shotgun (WGS) entry which is preliminary data.</text>
</comment>
<dbReference type="EMBL" id="MCFA01000098">
    <property type="protein sequence ID" value="ORY08604.1"/>
    <property type="molecule type" value="Genomic_DNA"/>
</dbReference>
<evidence type="ECO:0000256" key="1">
    <source>
        <dbReference type="SAM" id="MobiDB-lite"/>
    </source>
</evidence>